<name>A0ABY5X8E8_ERWPY</name>
<sequence length="72" mass="7802">MNKAKTFFSFISILAALVSLPAYAAQSAYYCSGAYGDNNDSGLWDLTITASSEKDAARQAEKNIFSICREHG</sequence>
<organism evidence="2 3">
    <name type="scientific">Erwinia pyrifoliae</name>
    <dbReference type="NCBI Taxonomy" id="79967"/>
    <lineage>
        <taxon>Bacteria</taxon>
        <taxon>Pseudomonadati</taxon>
        <taxon>Pseudomonadota</taxon>
        <taxon>Gammaproteobacteria</taxon>
        <taxon>Enterobacterales</taxon>
        <taxon>Erwiniaceae</taxon>
        <taxon>Erwinia</taxon>
    </lineage>
</organism>
<evidence type="ECO:0000313" key="2">
    <source>
        <dbReference type="EMBL" id="UWS33579.1"/>
    </source>
</evidence>
<keyword evidence="3" id="KW-1185">Reference proteome</keyword>
<evidence type="ECO:0000256" key="1">
    <source>
        <dbReference type="SAM" id="SignalP"/>
    </source>
</evidence>
<proteinExistence type="predicted"/>
<evidence type="ECO:0008006" key="4">
    <source>
        <dbReference type="Google" id="ProtNLM"/>
    </source>
</evidence>
<protein>
    <recommendedName>
        <fullName evidence="4">Secreted protein</fullName>
    </recommendedName>
</protein>
<dbReference type="Proteomes" id="UP001058553">
    <property type="component" value="Chromosome"/>
</dbReference>
<accession>A0ABY5X8E8</accession>
<dbReference type="RefSeq" id="WP_259825985.1">
    <property type="nucleotide sequence ID" value="NZ_CP103445.1"/>
</dbReference>
<feature type="signal peptide" evidence="1">
    <location>
        <begin position="1"/>
        <end position="24"/>
    </location>
</feature>
<reference evidence="2" key="1">
    <citation type="submission" date="2022-07" db="EMBL/GenBank/DDBJ databases">
        <title>Genetic diversity of Erwinia pyrifoliae.</title>
        <authorList>
            <person name="Park D.S."/>
            <person name="Ham H."/>
        </authorList>
    </citation>
    <scope>NUCLEOTIDE SEQUENCE</scope>
    <source>
        <strain evidence="2">CP201486</strain>
    </source>
</reference>
<feature type="chain" id="PRO_5046289297" description="Secreted protein" evidence="1">
    <location>
        <begin position="25"/>
        <end position="72"/>
    </location>
</feature>
<gene>
    <name evidence="2" type="ORF">NYP84_18820</name>
</gene>
<keyword evidence="1" id="KW-0732">Signal</keyword>
<dbReference type="EMBL" id="CP103445">
    <property type="protein sequence ID" value="UWS33579.1"/>
    <property type="molecule type" value="Genomic_DNA"/>
</dbReference>
<evidence type="ECO:0000313" key="3">
    <source>
        <dbReference type="Proteomes" id="UP001058553"/>
    </source>
</evidence>